<comment type="caution">
    <text evidence="2">The sequence shown here is derived from an EMBL/GenBank/DDBJ whole genome shotgun (WGS) entry which is preliminary data.</text>
</comment>
<accession>A0AA40F2Z0</accession>
<protein>
    <submittedName>
        <fullName evidence="2">Uncharacterized protein</fullName>
    </submittedName>
</protein>
<organism evidence="2 3">
    <name type="scientific">Schizothecium vesticola</name>
    <dbReference type="NCBI Taxonomy" id="314040"/>
    <lineage>
        <taxon>Eukaryota</taxon>
        <taxon>Fungi</taxon>
        <taxon>Dikarya</taxon>
        <taxon>Ascomycota</taxon>
        <taxon>Pezizomycotina</taxon>
        <taxon>Sordariomycetes</taxon>
        <taxon>Sordariomycetidae</taxon>
        <taxon>Sordariales</taxon>
        <taxon>Schizotheciaceae</taxon>
        <taxon>Schizothecium</taxon>
    </lineage>
</organism>
<dbReference type="EMBL" id="JAUKUD010000003">
    <property type="protein sequence ID" value="KAK0750188.1"/>
    <property type="molecule type" value="Genomic_DNA"/>
</dbReference>
<keyword evidence="3" id="KW-1185">Reference proteome</keyword>
<dbReference type="Proteomes" id="UP001172155">
    <property type="component" value="Unassembled WGS sequence"/>
</dbReference>
<evidence type="ECO:0000313" key="3">
    <source>
        <dbReference type="Proteomes" id="UP001172155"/>
    </source>
</evidence>
<evidence type="ECO:0000256" key="1">
    <source>
        <dbReference type="SAM" id="MobiDB-lite"/>
    </source>
</evidence>
<evidence type="ECO:0000313" key="2">
    <source>
        <dbReference type="EMBL" id="KAK0750188.1"/>
    </source>
</evidence>
<name>A0AA40F2Z0_9PEZI</name>
<proteinExistence type="predicted"/>
<feature type="region of interest" description="Disordered" evidence="1">
    <location>
        <begin position="77"/>
        <end position="104"/>
    </location>
</feature>
<sequence length="446" mass="48563">MRSCSCYTSCRRSSIWRLDSSMACRASSCSMLLLLCRTESRGSERMAVAWPNPGRQRAVLARPSGAVTGRLACGDASVEDASGDSVDAEPLRPVDDRGDDGDDVDDNCRSARVLSSSNSDVTGLTAAAGLGSCHRFLLDRVDGGLFDQHISGAGHYVVRTCRRCEIWIEDGERGWWSDAAVGDKFKFGGRGHLSWADRDGNQPIGGGRIGTDGIEVEIDVIGASEELGVAAKTQAWNLGRVHLKGVVVGEDRLGAARPEVVVTYLEELSEGGEGAGEVAGTDEIEGWKAVDPGAFEVVDNESDVEGGPRDRLEAVGIRSTLVACTSGCSLENSMDQVPLPHPASIKRWSFFELQRTRLPEVRHLISKNGDEAWELAKDNVNKAFKPEGWRTFKSIKLRAMDSQDVALWLAFLHHNVSEIRLLSCELNLNRYDRDLFGRIPQAGNLF</sequence>
<reference evidence="2" key="1">
    <citation type="submission" date="2023-06" db="EMBL/GenBank/DDBJ databases">
        <title>Genome-scale phylogeny and comparative genomics of the fungal order Sordariales.</title>
        <authorList>
            <consortium name="Lawrence Berkeley National Laboratory"/>
            <person name="Hensen N."/>
            <person name="Bonometti L."/>
            <person name="Westerberg I."/>
            <person name="Brannstrom I.O."/>
            <person name="Guillou S."/>
            <person name="Cros-Aarteil S."/>
            <person name="Calhoun S."/>
            <person name="Haridas S."/>
            <person name="Kuo A."/>
            <person name="Mondo S."/>
            <person name="Pangilinan J."/>
            <person name="Riley R."/>
            <person name="LaButti K."/>
            <person name="Andreopoulos B."/>
            <person name="Lipzen A."/>
            <person name="Chen C."/>
            <person name="Yanf M."/>
            <person name="Daum C."/>
            <person name="Ng V."/>
            <person name="Clum A."/>
            <person name="Steindorff A."/>
            <person name="Ohm R."/>
            <person name="Martin F."/>
            <person name="Silar P."/>
            <person name="Natvig D."/>
            <person name="Lalanne C."/>
            <person name="Gautier V."/>
            <person name="Ament-velasquez S.L."/>
            <person name="Kruys A."/>
            <person name="Hutchinson M.I."/>
            <person name="Powell A.J."/>
            <person name="Barry K."/>
            <person name="Miller A.N."/>
            <person name="Grigoriev I.V."/>
            <person name="Debuchy R."/>
            <person name="Gladieux P."/>
            <person name="Thoren M.H."/>
            <person name="Johannesson H."/>
        </authorList>
    </citation>
    <scope>NUCLEOTIDE SEQUENCE</scope>
    <source>
        <strain evidence="2">SMH3187-1</strain>
    </source>
</reference>
<dbReference type="AlphaFoldDB" id="A0AA40F2Z0"/>
<gene>
    <name evidence="2" type="ORF">B0T18DRAFT_487903</name>
</gene>